<evidence type="ECO:0000256" key="1">
    <source>
        <dbReference type="ARBA" id="ARBA00023043"/>
    </source>
</evidence>
<feature type="region of interest" description="Disordered" evidence="3">
    <location>
        <begin position="228"/>
        <end position="247"/>
    </location>
</feature>
<dbReference type="Pfam" id="PF01833">
    <property type="entry name" value="TIG"/>
    <property type="match status" value="1"/>
</dbReference>
<feature type="region of interest" description="Disordered" evidence="3">
    <location>
        <begin position="42"/>
        <end position="76"/>
    </location>
</feature>
<dbReference type="InterPro" id="IPR013783">
    <property type="entry name" value="Ig-like_fold"/>
</dbReference>
<dbReference type="CDD" id="cd00102">
    <property type="entry name" value="IPT"/>
    <property type="match status" value="1"/>
</dbReference>
<dbReference type="GO" id="GO:0003712">
    <property type="term" value="F:transcription coregulator activity"/>
    <property type="evidence" value="ECO:0007669"/>
    <property type="project" value="TreeGrafter"/>
</dbReference>
<sequence length="1316" mass="141952">MTMRRRSSSPNTPSSDSSPSSSDLPLAAVAVLSLLFVMTMRRRSSSPNTPSSDSSPSSSDLPLAAPPIEPIDAPGVGKEYDEAKLFRAFINDNAFDSSVTTVVQPASVGYERLHSVLSSAQRYHVPPPTHVVKPSALVPTVAPAPAPVDEDIVEDPLEQECELKPSTDVQVVHPPKENCNNLPIRVRNVPLQGAKSRVETQLKGAKSRVETQLKVTIDLVWDTTPRTHFHHASSSSSGHSADGKEDLAPTVGSWEWLSLPAGSATKRRGRKEAKIVPTPAQTLTLHTMVHVASAPHTAARACKKCLAREAKRAERKRKNPNDPAPSEIADLSSVGCEDDKIVLYNCADVLEFKSGTVDLPVRLTCYCRHHSEKVGFCITFILRDHTGRTVGTGTTPPIMITDDHKSTARKVQAQQSAVPGGAGLVPPTLATTVPTGPSLIAALGASAANGSRKGSKEKGGAKHRMKPYDRSRASSVGLVKEEAGTLPGASSFPTPSTQGYTSPPPQSPTLFTPGMFGMQSALLGDGTGMGMLSPSRSAFLSPPRSPVHSRAHTRPHSPVQVMSHPPSSNHAPSPAHTNMHSPSHTALHSPIHTTLHSPIHTTVHSRAHSPTRGMLNSGMSNDFMDSLLGSTDGLLNMNGEGLLGMDNDTLMANAFATGAFMDSLLGSTDGLLNMNGEGLLGMDNDTLMANAFATGADTQMFDPTATDPTSPADWEAMLQELTNQPTSVPKPPVPGAMYVEHPPWGVPSTWPPERIDLAPPETTPIPRVSRVVPNSGPIQGGIEVTLLGENFTRAYECQFGDYVATETALWGGNTLVCLLPPAAQAGAVPVRIKGYESVPLRPGEREVMFTYKDDMLDRNLMELALRVVGQRMTGRQEEPCNIARRIVAVGEMQNNSNVMVTRLAQSVIESGATQQEESGPTRQEELIQFLTLLDVPHVGSRGVSTSSAVSLQNETGHTLLHLCSVLGFDALATDLISRGADPDVRDATGQTPLHLATLRGQTACVRVLLQAGADTEIVNAYGMAPVDVAREHGRLEVLALLEGADEESDVVEEEEEEESDLRAPSLDESTGAEADESDLDADDERQSRVPAEASSEEDSASDDLFAEDDSSRPSLDGRPPFLGDIPKVPSTWFHRTFSHLQPQKAWPLPQINLPDIPALAAWPVTIPWPQTPERGSFDLGTIRGLLGSKQQPQPNAAGLTVYPPPQPGVDGQQNLNPVQLRARLARRLGYYPTEVTDREIRAYTHHSQKMRKLKSEWFWIPKWVNELMVVAEDRMLVLFWLPILLIVIAWGLYQSIPVAFKAMANTIRDYLPLANR</sequence>
<dbReference type="SMART" id="SM00248">
    <property type="entry name" value="ANK"/>
    <property type="match status" value="3"/>
</dbReference>
<dbReference type="InterPro" id="IPR057962">
    <property type="entry name" value="SPT23_MGA2_DBD"/>
</dbReference>
<evidence type="ECO:0000256" key="2">
    <source>
        <dbReference type="PROSITE-ProRule" id="PRU00023"/>
    </source>
</evidence>
<keyword evidence="1 2" id="KW-0040">ANK repeat</keyword>
<feature type="compositionally biased region" description="Polar residues" evidence="3">
    <location>
        <begin position="491"/>
        <end position="501"/>
    </location>
</feature>
<keyword evidence="4" id="KW-1133">Transmembrane helix</keyword>
<dbReference type="SUPFAM" id="SSF48403">
    <property type="entry name" value="Ankyrin repeat"/>
    <property type="match status" value="1"/>
</dbReference>
<dbReference type="GO" id="GO:0005634">
    <property type="term" value="C:nucleus"/>
    <property type="evidence" value="ECO:0007669"/>
    <property type="project" value="TreeGrafter"/>
</dbReference>
<accession>A0A8H3C857</accession>
<evidence type="ECO:0000256" key="3">
    <source>
        <dbReference type="SAM" id="MobiDB-lite"/>
    </source>
</evidence>
<evidence type="ECO:0000256" key="4">
    <source>
        <dbReference type="SAM" id="Phobius"/>
    </source>
</evidence>
<gene>
    <name evidence="6" type="ORF">RDB_LOCUS93296</name>
</gene>
<dbReference type="PANTHER" id="PTHR23335">
    <property type="entry name" value="CALMODULIN-BINDING TRANSCRIPTION ACTIVATOR CAMTA"/>
    <property type="match status" value="1"/>
</dbReference>
<feature type="region of interest" description="Disordered" evidence="3">
    <location>
        <begin position="1"/>
        <end position="23"/>
    </location>
</feature>
<feature type="compositionally biased region" description="Low complexity" evidence="3">
    <location>
        <begin position="45"/>
        <end position="63"/>
    </location>
</feature>
<dbReference type="PROSITE" id="PS50088">
    <property type="entry name" value="ANK_REPEAT"/>
    <property type="match status" value="2"/>
</dbReference>
<feature type="compositionally biased region" description="Acidic residues" evidence="3">
    <location>
        <begin position="1045"/>
        <end position="1059"/>
    </location>
</feature>
<dbReference type="Pfam" id="PF25603">
    <property type="entry name" value="SPT23_MGA2_DBD"/>
    <property type="match status" value="1"/>
</dbReference>
<dbReference type="InterPro" id="IPR002110">
    <property type="entry name" value="Ankyrin_rpt"/>
</dbReference>
<dbReference type="GO" id="GO:0006357">
    <property type="term" value="P:regulation of transcription by RNA polymerase II"/>
    <property type="evidence" value="ECO:0007669"/>
    <property type="project" value="TreeGrafter"/>
</dbReference>
<dbReference type="SMART" id="SM00429">
    <property type="entry name" value="IPT"/>
    <property type="match status" value="1"/>
</dbReference>
<name>A0A8H3C857_9AGAM</name>
<feature type="domain" description="IPT/TIG" evidence="5">
    <location>
        <begin position="765"/>
        <end position="852"/>
    </location>
</feature>
<dbReference type="SUPFAM" id="SSF81296">
    <property type="entry name" value="E set domains"/>
    <property type="match status" value="1"/>
</dbReference>
<comment type="caution">
    <text evidence="6">The sequence shown here is derived from an EMBL/GenBank/DDBJ whole genome shotgun (WGS) entry which is preliminary data.</text>
</comment>
<dbReference type="InterPro" id="IPR036770">
    <property type="entry name" value="Ankyrin_rpt-contain_sf"/>
</dbReference>
<keyword evidence="4" id="KW-0472">Membrane</keyword>
<feature type="region of interest" description="Disordered" evidence="3">
    <location>
        <begin position="446"/>
        <end position="511"/>
    </location>
</feature>
<dbReference type="Pfam" id="PF12796">
    <property type="entry name" value="Ank_2"/>
    <property type="match status" value="1"/>
</dbReference>
<evidence type="ECO:0000313" key="6">
    <source>
        <dbReference type="EMBL" id="CAE6477646.1"/>
    </source>
</evidence>
<feature type="region of interest" description="Disordered" evidence="3">
    <location>
        <begin position="537"/>
        <end position="585"/>
    </location>
</feature>
<reference evidence="6" key="1">
    <citation type="submission" date="2021-01" db="EMBL/GenBank/DDBJ databases">
        <authorList>
            <person name="Kaushik A."/>
        </authorList>
    </citation>
    <scope>NUCLEOTIDE SEQUENCE</scope>
    <source>
        <strain evidence="6">AG4-RS23</strain>
    </source>
</reference>
<dbReference type="InterPro" id="IPR014756">
    <property type="entry name" value="Ig_E-set"/>
</dbReference>
<feature type="region of interest" description="Disordered" evidence="3">
    <location>
        <begin position="1045"/>
        <end position="1123"/>
    </location>
</feature>
<feature type="repeat" description="ANK" evidence="2">
    <location>
        <begin position="955"/>
        <end position="987"/>
    </location>
</feature>
<protein>
    <recommendedName>
        <fullName evidence="5">IPT/TIG domain-containing protein</fullName>
    </recommendedName>
</protein>
<evidence type="ECO:0000259" key="5">
    <source>
        <dbReference type="SMART" id="SM00429"/>
    </source>
</evidence>
<feature type="transmembrane region" description="Helical" evidence="4">
    <location>
        <begin position="1275"/>
        <end position="1293"/>
    </location>
</feature>
<proteinExistence type="predicted"/>
<feature type="compositionally biased region" description="Low complexity" evidence="3">
    <location>
        <begin position="8"/>
        <end position="23"/>
    </location>
</feature>
<dbReference type="EMBL" id="CAJMWY010001886">
    <property type="protein sequence ID" value="CAE6477646.1"/>
    <property type="molecule type" value="Genomic_DNA"/>
</dbReference>
<feature type="compositionally biased region" description="Acidic residues" evidence="3">
    <location>
        <begin position="1073"/>
        <end position="1083"/>
    </location>
</feature>
<feature type="compositionally biased region" description="Basic and acidic residues" evidence="3">
    <location>
        <begin position="454"/>
        <end position="472"/>
    </location>
</feature>
<organism evidence="6 7">
    <name type="scientific">Rhizoctonia solani</name>
    <dbReference type="NCBI Taxonomy" id="456999"/>
    <lineage>
        <taxon>Eukaryota</taxon>
        <taxon>Fungi</taxon>
        <taxon>Dikarya</taxon>
        <taxon>Basidiomycota</taxon>
        <taxon>Agaricomycotina</taxon>
        <taxon>Agaricomycetes</taxon>
        <taxon>Cantharellales</taxon>
        <taxon>Ceratobasidiaceae</taxon>
        <taxon>Rhizoctonia</taxon>
    </lineage>
</organism>
<dbReference type="PROSITE" id="PS50297">
    <property type="entry name" value="ANK_REP_REGION"/>
    <property type="match status" value="2"/>
</dbReference>
<feature type="compositionally biased region" description="Low complexity" evidence="3">
    <location>
        <begin position="563"/>
        <end position="576"/>
    </location>
</feature>
<dbReference type="Proteomes" id="UP000663861">
    <property type="component" value="Unassembled WGS sequence"/>
</dbReference>
<feature type="compositionally biased region" description="Acidic residues" evidence="3">
    <location>
        <begin position="1094"/>
        <end position="1108"/>
    </location>
</feature>
<dbReference type="InterPro" id="IPR002909">
    <property type="entry name" value="IPT_dom"/>
</dbReference>
<dbReference type="Gene3D" id="1.25.40.20">
    <property type="entry name" value="Ankyrin repeat-containing domain"/>
    <property type="match status" value="1"/>
</dbReference>
<dbReference type="GO" id="GO:0003690">
    <property type="term" value="F:double-stranded DNA binding"/>
    <property type="evidence" value="ECO:0007669"/>
    <property type="project" value="TreeGrafter"/>
</dbReference>
<keyword evidence="4" id="KW-0812">Transmembrane</keyword>
<dbReference type="Gene3D" id="2.60.40.10">
    <property type="entry name" value="Immunoglobulins"/>
    <property type="match status" value="1"/>
</dbReference>
<evidence type="ECO:0000313" key="7">
    <source>
        <dbReference type="Proteomes" id="UP000663861"/>
    </source>
</evidence>
<feature type="repeat" description="ANK" evidence="2">
    <location>
        <begin position="988"/>
        <end position="1020"/>
    </location>
</feature>
<dbReference type="PANTHER" id="PTHR23335:SF1">
    <property type="entry name" value="CALMODULIN-BINDING TRANSCRIPTION ACTIVATOR, ISOFORM F"/>
    <property type="match status" value="1"/>
</dbReference>